<gene>
    <name evidence="2" type="ORF">FOB48_04635</name>
</gene>
<dbReference type="Proteomes" id="UP000323865">
    <property type="component" value="Chromosome"/>
</dbReference>
<keyword evidence="3" id="KW-1185">Reference proteome</keyword>
<accession>A0ABX6A512</accession>
<evidence type="ECO:0000313" key="2">
    <source>
        <dbReference type="EMBL" id="QEU11651.1"/>
    </source>
</evidence>
<feature type="coiled-coil region" evidence="1">
    <location>
        <begin position="43"/>
        <end position="70"/>
    </location>
</feature>
<name>A0ABX6A512_9MICO</name>
<protein>
    <recommendedName>
        <fullName evidence="4">Tail assembly chaperone</fullName>
    </recommendedName>
</protein>
<evidence type="ECO:0000313" key="3">
    <source>
        <dbReference type="Proteomes" id="UP000323865"/>
    </source>
</evidence>
<reference evidence="2 3" key="1">
    <citation type="submission" date="2019-09" db="EMBL/GenBank/DDBJ databases">
        <title>FDA dAtabase for Regulatory Grade micrObial Sequences (FDA-ARGOS): Supporting development and validation of Infectious Disease Dx tests.</title>
        <authorList>
            <person name="Sciortino C."/>
            <person name="Tallon L."/>
            <person name="Sadzewicz L."/>
            <person name="Vavikolanu K."/>
            <person name="Mehta A."/>
            <person name="Aluvathingal J."/>
            <person name="Nadendla S."/>
            <person name="Nandy P."/>
            <person name="Geyer C."/>
            <person name="Yan Y."/>
            <person name="Sichtig H."/>
        </authorList>
    </citation>
    <scope>NUCLEOTIDE SEQUENCE [LARGE SCALE GENOMIC DNA]</scope>
    <source>
        <strain evidence="2 3">FDAARGOS_640</strain>
    </source>
</reference>
<dbReference type="EMBL" id="CP044108">
    <property type="protein sequence ID" value="QEU11651.1"/>
    <property type="molecule type" value="Genomic_DNA"/>
</dbReference>
<dbReference type="RefSeq" id="WP_150333037.1">
    <property type="nucleotide sequence ID" value="NZ_CP044108.1"/>
</dbReference>
<keyword evidence="1" id="KW-0175">Coiled coil</keyword>
<proteinExistence type="predicted"/>
<organism evidence="2 3">
    <name type="scientific">Dermabacter vaginalis</name>
    <dbReference type="NCBI Taxonomy" id="1630135"/>
    <lineage>
        <taxon>Bacteria</taxon>
        <taxon>Bacillati</taxon>
        <taxon>Actinomycetota</taxon>
        <taxon>Actinomycetes</taxon>
        <taxon>Micrococcales</taxon>
        <taxon>Dermabacteraceae</taxon>
        <taxon>Dermabacter</taxon>
    </lineage>
</organism>
<evidence type="ECO:0000256" key="1">
    <source>
        <dbReference type="SAM" id="Coils"/>
    </source>
</evidence>
<sequence>MPQPKHEFTTTIDGSLEVEWQQLEQKIAGYSLIFNRSEDEDLAKEAGAMLDDLKAQQDELKDKIKTAARVITVERLAPKKFARLMAAHPPREGDPFDKETGFNTDTFDRALMDAAITKVVDGHGEPVEGFKWADVVDEISFGQFQTIIKLALSLNTSLTAVPFSLAESENRQTSEQN</sequence>
<evidence type="ECO:0008006" key="4">
    <source>
        <dbReference type="Google" id="ProtNLM"/>
    </source>
</evidence>